<organism evidence="1 2">
    <name type="scientific">Mytilus galloprovincialis</name>
    <name type="common">Mediterranean mussel</name>
    <dbReference type="NCBI Taxonomy" id="29158"/>
    <lineage>
        <taxon>Eukaryota</taxon>
        <taxon>Metazoa</taxon>
        <taxon>Spiralia</taxon>
        <taxon>Lophotrochozoa</taxon>
        <taxon>Mollusca</taxon>
        <taxon>Bivalvia</taxon>
        <taxon>Autobranchia</taxon>
        <taxon>Pteriomorphia</taxon>
        <taxon>Mytilida</taxon>
        <taxon>Mytiloidea</taxon>
        <taxon>Mytilidae</taxon>
        <taxon>Mytilinae</taxon>
        <taxon>Mytilus</taxon>
    </lineage>
</organism>
<dbReference type="Proteomes" id="UP000596742">
    <property type="component" value="Unassembled WGS sequence"/>
</dbReference>
<gene>
    <name evidence="1" type="ORF">MGAL_10B078849</name>
</gene>
<accession>A0A8B6CMJ7</accession>
<comment type="caution">
    <text evidence="1">The sequence shown here is derived from an EMBL/GenBank/DDBJ whole genome shotgun (WGS) entry which is preliminary data.</text>
</comment>
<protein>
    <submittedName>
        <fullName evidence="1">Uncharacterized protein</fullName>
    </submittedName>
</protein>
<reference evidence="1" key="1">
    <citation type="submission" date="2018-11" db="EMBL/GenBank/DDBJ databases">
        <authorList>
            <person name="Alioto T."/>
            <person name="Alioto T."/>
        </authorList>
    </citation>
    <scope>NUCLEOTIDE SEQUENCE</scope>
</reference>
<evidence type="ECO:0000313" key="2">
    <source>
        <dbReference type="Proteomes" id="UP000596742"/>
    </source>
</evidence>
<keyword evidence="2" id="KW-1185">Reference proteome</keyword>
<sequence>MYWKGQKAATKGNRLRLFPGPIPAPDPDLDRNFDETLTIKLVEDNRLQNEGEFDSVFCGGCDGELQNSGGFAGEIGGGFDGGFGSILALLFIPFLC</sequence>
<name>A0A8B6CMJ7_MYTGA</name>
<dbReference type="EMBL" id="UYJE01002082">
    <property type="protein sequence ID" value="VDI07693.1"/>
    <property type="molecule type" value="Genomic_DNA"/>
</dbReference>
<dbReference type="AlphaFoldDB" id="A0A8B6CMJ7"/>
<proteinExistence type="predicted"/>
<evidence type="ECO:0000313" key="1">
    <source>
        <dbReference type="EMBL" id="VDI07693.1"/>
    </source>
</evidence>